<feature type="transmembrane region" description="Helical" evidence="2">
    <location>
        <begin position="422"/>
        <end position="445"/>
    </location>
</feature>
<feature type="transmembrane region" description="Helical" evidence="2">
    <location>
        <begin position="139"/>
        <end position="161"/>
    </location>
</feature>
<sequence length="559" mass="59663">MTDQRTTGRAGTLGVPGLWVLAFLGFLLMIGAWSVAAPYDGTPDEREHVVRAAGVAAGQVAPKPAAAKKGSGAFQTVPRGLVREQCWQFKPNRSAACAVPPGSDPTPVRAGTGAGRYHPVYYALVGWPLQLWPGWSGVLLARLIGAALSAALLASALVVILKRSRHRLMLGGLLAATTPMTAHMASAVNPNGLEIAAGVAFFTAAIPLLLDRWSPANRGLLTLVGISGVLLAMLRQTGPLWIAVGFVALAIPLRQGNLWQLLRTRAARWWAAAISLTVVTAVLWGVLMKTSDLGNYGSNRYTYGQAVFVEANRWRDYLDQMVGVTSWLDTRMPAPAYLLWQFAAAALVVMALVFGTRVDRWRLLVLILGGVAIPSAVQIAAVKQTGFVSQGRYMLPMLAGVLLFAAYVLEQRGIDADRSRTTVRLLVLLFVPIHLFCLVFTMVRWQHGLPARLGFGSLDPFLGPWHPVLGSATPLVASVLGLAVIGWLAWTAPTRRLTDRPAAAGATADRPEVSTADRAEIPTADRAEIPTADRSETADRSGTAAADRPGGGHTEAPRA</sequence>
<keyword evidence="2" id="KW-0472">Membrane</keyword>
<feature type="transmembrane region" description="Helical" evidence="2">
    <location>
        <begin position="363"/>
        <end position="381"/>
    </location>
</feature>
<dbReference type="EMBL" id="JBHSBN010000020">
    <property type="protein sequence ID" value="MFC4109044.1"/>
    <property type="molecule type" value="Genomic_DNA"/>
</dbReference>
<evidence type="ECO:0000313" key="4">
    <source>
        <dbReference type="Proteomes" id="UP001595868"/>
    </source>
</evidence>
<feature type="transmembrane region" description="Helical" evidence="2">
    <location>
        <begin position="465"/>
        <end position="490"/>
    </location>
</feature>
<keyword evidence="4" id="KW-1185">Reference proteome</keyword>
<feature type="transmembrane region" description="Helical" evidence="2">
    <location>
        <begin position="337"/>
        <end position="356"/>
    </location>
</feature>
<proteinExistence type="predicted"/>
<feature type="region of interest" description="Disordered" evidence="1">
    <location>
        <begin position="500"/>
        <end position="559"/>
    </location>
</feature>
<feature type="transmembrane region" description="Helical" evidence="2">
    <location>
        <begin position="393"/>
        <end position="410"/>
    </location>
</feature>
<keyword evidence="2" id="KW-1133">Transmembrane helix</keyword>
<name>A0ABV8KSJ2_9ACTN</name>
<feature type="transmembrane region" description="Helical" evidence="2">
    <location>
        <begin position="192"/>
        <end position="210"/>
    </location>
</feature>
<dbReference type="Proteomes" id="UP001595868">
    <property type="component" value="Unassembled WGS sequence"/>
</dbReference>
<evidence type="ECO:0000256" key="2">
    <source>
        <dbReference type="SAM" id="Phobius"/>
    </source>
</evidence>
<evidence type="ECO:0000313" key="3">
    <source>
        <dbReference type="EMBL" id="MFC4109044.1"/>
    </source>
</evidence>
<dbReference type="InterPro" id="IPR018674">
    <property type="entry name" value="DUF2142_membrane"/>
</dbReference>
<dbReference type="RefSeq" id="WP_377549998.1">
    <property type="nucleotide sequence ID" value="NZ_JBHSBN010000020.1"/>
</dbReference>
<comment type="caution">
    <text evidence="3">The sequence shown here is derived from an EMBL/GenBank/DDBJ whole genome shotgun (WGS) entry which is preliminary data.</text>
</comment>
<feature type="transmembrane region" description="Helical" evidence="2">
    <location>
        <begin position="12"/>
        <end position="36"/>
    </location>
</feature>
<evidence type="ECO:0000256" key="1">
    <source>
        <dbReference type="SAM" id="MobiDB-lite"/>
    </source>
</evidence>
<feature type="transmembrane region" description="Helical" evidence="2">
    <location>
        <begin position="240"/>
        <end position="257"/>
    </location>
</feature>
<keyword evidence="2" id="KW-0812">Transmembrane</keyword>
<organism evidence="3 4">
    <name type="scientific">Micromonospora zhanjiangensis</name>
    <dbReference type="NCBI Taxonomy" id="1522057"/>
    <lineage>
        <taxon>Bacteria</taxon>
        <taxon>Bacillati</taxon>
        <taxon>Actinomycetota</taxon>
        <taxon>Actinomycetes</taxon>
        <taxon>Micromonosporales</taxon>
        <taxon>Micromonosporaceae</taxon>
        <taxon>Micromonospora</taxon>
    </lineage>
</organism>
<dbReference type="Pfam" id="PF09913">
    <property type="entry name" value="DUF2142"/>
    <property type="match status" value="1"/>
</dbReference>
<feature type="compositionally biased region" description="Basic and acidic residues" evidence="1">
    <location>
        <begin position="509"/>
        <end position="539"/>
    </location>
</feature>
<gene>
    <name evidence="3" type="ORF">ACFOX0_24335</name>
</gene>
<protein>
    <submittedName>
        <fullName evidence="3">DUF2142 domain-containing protein</fullName>
    </submittedName>
</protein>
<reference evidence="4" key="1">
    <citation type="journal article" date="2019" name="Int. J. Syst. Evol. Microbiol.">
        <title>The Global Catalogue of Microorganisms (GCM) 10K type strain sequencing project: providing services to taxonomists for standard genome sequencing and annotation.</title>
        <authorList>
            <consortium name="The Broad Institute Genomics Platform"/>
            <consortium name="The Broad Institute Genome Sequencing Center for Infectious Disease"/>
            <person name="Wu L."/>
            <person name="Ma J."/>
        </authorList>
    </citation>
    <scope>NUCLEOTIDE SEQUENCE [LARGE SCALE GENOMIC DNA]</scope>
    <source>
        <strain evidence="4">2902at01</strain>
    </source>
</reference>
<accession>A0ABV8KSJ2</accession>
<feature type="transmembrane region" description="Helical" evidence="2">
    <location>
        <begin position="269"/>
        <end position="287"/>
    </location>
</feature>